<dbReference type="EMBL" id="QASA01000003">
    <property type="protein sequence ID" value="RDC58664.1"/>
    <property type="molecule type" value="Genomic_DNA"/>
</dbReference>
<keyword evidence="2" id="KW-0808">Transferase</keyword>
<comment type="caution">
    <text evidence="2">The sequence shown here is derived from an EMBL/GenBank/DDBJ whole genome shotgun (WGS) entry which is preliminary data.</text>
</comment>
<keyword evidence="1" id="KW-0597">Phosphoprotein</keyword>
<proteinExistence type="predicted"/>
<dbReference type="Proteomes" id="UP000253919">
    <property type="component" value="Unassembled WGS sequence"/>
</dbReference>
<keyword evidence="3" id="KW-1185">Reference proteome</keyword>
<accession>A0A369Q1P2</accession>
<sequence>MLDIIRRSSQQGTLLIQEFLRQEFLEAMGTEVMKRRVDLVATIGTFLEEYQQTQQITGKTFHYLPGKETIYMELDDNKFIQVLNNLISNALKFTPDGAR</sequence>
<evidence type="ECO:0000313" key="2">
    <source>
        <dbReference type="EMBL" id="RDC58664.1"/>
    </source>
</evidence>
<dbReference type="OrthoDB" id="9757990at2"/>
<name>A0A369Q1P2_9BACT</name>
<dbReference type="InterPro" id="IPR036890">
    <property type="entry name" value="HATPase_C_sf"/>
</dbReference>
<reference evidence="2 3" key="1">
    <citation type="submission" date="2018-04" db="EMBL/GenBank/DDBJ databases">
        <title>Adhaeribacter sp. HMF7616 genome sequencing and assembly.</title>
        <authorList>
            <person name="Kang H."/>
            <person name="Kang J."/>
            <person name="Cha I."/>
            <person name="Kim H."/>
            <person name="Joh K."/>
        </authorList>
    </citation>
    <scope>NUCLEOTIDE SEQUENCE [LARGE SCALE GENOMIC DNA]</scope>
    <source>
        <strain evidence="2 3">HMF7616</strain>
    </source>
</reference>
<evidence type="ECO:0000313" key="3">
    <source>
        <dbReference type="Proteomes" id="UP000253919"/>
    </source>
</evidence>
<dbReference type="GO" id="GO:0000155">
    <property type="term" value="F:phosphorelay sensor kinase activity"/>
    <property type="evidence" value="ECO:0007669"/>
    <property type="project" value="TreeGrafter"/>
</dbReference>
<dbReference type="AlphaFoldDB" id="A0A369Q1P2"/>
<keyword evidence="2" id="KW-0418">Kinase</keyword>
<gene>
    <name evidence="2" type="ORF">AHMF7616_05298</name>
</gene>
<dbReference type="Gene3D" id="3.30.565.10">
    <property type="entry name" value="Histidine kinase-like ATPase, C-terminal domain"/>
    <property type="match status" value="1"/>
</dbReference>
<dbReference type="SUPFAM" id="SSF55874">
    <property type="entry name" value="ATPase domain of HSP90 chaperone/DNA topoisomerase II/histidine kinase"/>
    <property type="match status" value="1"/>
</dbReference>
<dbReference type="PANTHER" id="PTHR43547:SF2">
    <property type="entry name" value="HYBRID SIGNAL TRANSDUCTION HISTIDINE KINASE C"/>
    <property type="match status" value="1"/>
</dbReference>
<evidence type="ECO:0000256" key="1">
    <source>
        <dbReference type="ARBA" id="ARBA00022553"/>
    </source>
</evidence>
<dbReference type="PANTHER" id="PTHR43547">
    <property type="entry name" value="TWO-COMPONENT HISTIDINE KINASE"/>
    <property type="match status" value="1"/>
</dbReference>
<dbReference type="EC" id="2.7.13.3" evidence="2"/>
<organism evidence="2 3">
    <name type="scientific">Adhaeribacter pallidiroseus</name>
    <dbReference type="NCBI Taxonomy" id="2072847"/>
    <lineage>
        <taxon>Bacteria</taxon>
        <taxon>Pseudomonadati</taxon>
        <taxon>Bacteroidota</taxon>
        <taxon>Cytophagia</taxon>
        <taxon>Cytophagales</taxon>
        <taxon>Hymenobacteraceae</taxon>
        <taxon>Adhaeribacter</taxon>
    </lineage>
</organism>
<protein>
    <submittedName>
        <fullName evidence="2">Histidine kinase</fullName>
        <ecNumber evidence="2">2.7.13.3</ecNumber>
    </submittedName>
</protein>
<dbReference type="RefSeq" id="WP_115375871.1">
    <property type="nucleotide sequence ID" value="NZ_QASA01000003.1"/>
</dbReference>